<feature type="region of interest" description="Disordered" evidence="1">
    <location>
        <begin position="48"/>
        <end position="67"/>
    </location>
</feature>
<accession>I4D3K9</accession>
<sequence>MISVVNSILKFIQIIATSIVLITSSIFHGNLPSLSSLETLWKGTQSAPITTQNNQQSNNSAYNSTSRNRNRLIIRHRQIERIAKKIQNLPSTKNVTSQIVASNIYISAGDTGVSTSRLTMANQIIKTISLPTLNTVVGLSPAKNIQIALFSSPRTYANSLRKAGVDSSSIQSIVEDTGGLTVDTSIWIPLYNLQDKSDLANVLSHELFHACAASQGYGNELPTWINEGTAWRIGLMAMQKVNSQKTSLEMAYYETDVRNAAKNGSLLPLSASENDILNAQYNVEYEDFMAVEQLVKNYGTSTYKAFIQNLKTKNVNTDFSNTFKSSINNFQNSFIKSL</sequence>
<evidence type="ECO:0000313" key="4">
    <source>
        <dbReference type="Proteomes" id="UP000002892"/>
    </source>
</evidence>
<dbReference type="HOGENOM" id="CLU_067534_0_0_9"/>
<keyword evidence="2" id="KW-1133">Transmembrane helix</keyword>
<keyword evidence="2" id="KW-0472">Membrane</keyword>
<keyword evidence="2" id="KW-0812">Transmembrane</keyword>
<name>I4D3K9_DESAJ</name>
<dbReference type="OrthoDB" id="2379112at2"/>
<keyword evidence="4" id="KW-1185">Reference proteome</keyword>
<dbReference type="eggNOG" id="ENOG5030207">
    <property type="taxonomic scope" value="Bacteria"/>
</dbReference>
<feature type="compositionally biased region" description="Low complexity" evidence="1">
    <location>
        <begin position="50"/>
        <end position="66"/>
    </location>
</feature>
<protein>
    <recommendedName>
        <fullName evidence="5">Peptidase MA-like domain-containing protein</fullName>
    </recommendedName>
</protein>
<dbReference type="KEGG" id="dai:Desaci_1359"/>
<evidence type="ECO:0000313" key="3">
    <source>
        <dbReference type="EMBL" id="AFM40383.1"/>
    </source>
</evidence>
<evidence type="ECO:0008006" key="5">
    <source>
        <dbReference type="Google" id="ProtNLM"/>
    </source>
</evidence>
<feature type="transmembrane region" description="Helical" evidence="2">
    <location>
        <begin position="7"/>
        <end position="27"/>
    </location>
</feature>
<dbReference type="Proteomes" id="UP000002892">
    <property type="component" value="Chromosome"/>
</dbReference>
<dbReference type="RefSeq" id="WP_014826390.1">
    <property type="nucleotide sequence ID" value="NC_018068.1"/>
</dbReference>
<organism evidence="3 4">
    <name type="scientific">Desulfosporosinus acidiphilus (strain DSM 22704 / JCM 16185 / SJ4)</name>
    <dbReference type="NCBI Taxonomy" id="646529"/>
    <lineage>
        <taxon>Bacteria</taxon>
        <taxon>Bacillati</taxon>
        <taxon>Bacillota</taxon>
        <taxon>Clostridia</taxon>
        <taxon>Eubacteriales</taxon>
        <taxon>Desulfitobacteriaceae</taxon>
        <taxon>Desulfosporosinus</taxon>
    </lineage>
</organism>
<evidence type="ECO:0000256" key="2">
    <source>
        <dbReference type="SAM" id="Phobius"/>
    </source>
</evidence>
<dbReference type="EMBL" id="CP003639">
    <property type="protein sequence ID" value="AFM40383.1"/>
    <property type="molecule type" value="Genomic_DNA"/>
</dbReference>
<dbReference type="AlphaFoldDB" id="I4D3K9"/>
<evidence type="ECO:0000256" key="1">
    <source>
        <dbReference type="SAM" id="MobiDB-lite"/>
    </source>
</evidence>
<reference evidence="3 4" key="1">
    <citation type="journal article" date="2012" name="J. Bacteriol.">
        <title>Complete genome sequences of Desulfosporosinus orientis DSM765T, Desulfosporosinus youngiae DSM17734T, Desulfosporosinus meridiei DSM13257T, and Desulfosporosinus acidiphilus DSM22704T.</title>
        <authorList>
            <person name="Pester M."/>
            <person name="Brambilla E."/>
            <person name="Alazard D."/>
            <person name="Rattei T."/>
            <person name="Weinmaier T."/>
            <person name="Han J."/>
            <person name="Lucas S."/>
            <person name="Lapidus A."/>
            <person name="Cheng J.F."/>
            <person name="Goodwin L."/>
            <person name="Pitluck S."/>
            <person name="Peters L."/>
            <person name="Ovchinnikova G."/>
            <person name="Teshima H."/>
            <person name="Detter J.C."/>
            <person name="Han C.S."/>
            <person name="Tapia R."/>
            <person name="Land M.L."/>
            <person name="Hauser L."/>
            <person name="Kyrpides N.C."/>
            <person name="Ivanova N.N."/>
            <person name="Pagani I."/>
            <person name="Huntmann M."/>
            <person name="Wei C.L."/>
            <person name="Davenport K.W."/>
            <person name="Daligault H."/>
            <person name="Chain P.S."/>
            <person name="Chen A."/>
            <person name="Mavromatis K."/>
            <person name="Markowitz V."/>
            <person name="Szeto E."/>
            <person name="Mikhailova N."/>
            <person name="Pati A."/>
            <person name="Wagner M."/>
            <person name="Woyke T."/>
            <person name="Ollivier B."/>
            <person name="Klenk H.P."/>
            <person name="Spring S."/>
            <person name="Loy A."/>
        </authorList>
    </citation>
    <scope>NUCLEOTIDE SEQUENCE [LARGE SCALE GENOMIC DNA]</scope>
    <source>
        <strain evidence="4">DSM 22704 / JCM 16185 / SJ4</strain>
    </source>
</reference>
<proteinExistence type="predicted"/>
<gene>
    <name evidence="3" type="ordered locus">Desaci_1359</name>
</gene>